<protein>
    <submittedName>
        <fullName evidence="1">Uncharacterized protein</fullName>
    </submittedName>
</protein>
<evidence type="ECO:0000313" key="1">
    <source>
        <dbReference type="EMBL" id="CAK5121621.1"/>
    </source>
</evidence>
<gene>
    <name evidence="1" type="ORF">MENTE1834_LOCUS47069</name>
</gene>
<accession>A0ACB1B445</accession>
<comment type="caution">
    <text evidence="1">The sequence shown here is derived from an EMBL/GenBank/DDBJ whole genome shotgun (WGS) entry which is preliminary data.</text>
</comment>
<dbReference type="Proteomes" id="UP001497535">
    <property type="component" value="Unassembled WGS sequence"/>
</dbReference>
<organism evidence="1 2">
    <name type="scientific">Meloidogyne enterolobii</name>
    <name type="common">Root-knot nematode worm</name>
    <name type="synonym">Meloidogyne mayaguensis</name>
    <dbReference type="NCBI Taxonomy" id="390850"/>
    <lineage>
        <taxon>Eukaryota</taxon>
        <taxon>Metazoa</taxon>
        <taxon>Ecdysozoa</taxon>
        <taxon>Nematoda</taxon>
        <taxon>Chromadorea</taxon>
        <taxon>Rhabditida</taxon>
        <taxon>Tylenchina</taxon>
        <taxon>Tylenchomorpha</taxon>
        <taxon>Tylenchoidea</taxon>
        <taxon>Meloidogynidae</taxon>
        <taxon>Meloidogyninae</taxon>
        <taxon>Meloidogyne</taxon>
    </lineage>
</organism>
<reference evidence="1" key="1">
    <citation type="submission" date="2023-11" db="EMBL/GenBank/DDBJ databases">
        <authorList>
            <person name="Poullet M."/>
        </authorList>
    </citation>
    <scope>NUCLEOTIDE SEQUENCE</scope>
    <source>
        <strain evidence="1">E1834</strain>
    </source>
</reference>
<sequence length="177" mass="19682">MINTKQPQKLPQSSPTIATTSATTSHSTTSSTSSNSSSYSRSPIYSKNSPLKRKEFSESRRKILQDQKNEEEQQKILEKAKEAMRWQQQRAVDTVEEVSQLGQAALEQMAILEELEFEDFERKTKISDRLCTKNVPSSSYVSLPTSLATSSTASSTRQESEINNGATARKSLNTGVI</sequence>
<name>A0ACB1B445_MELEN</name>
<keyword evidence="2" id="KW-1185">Reference proteome</keyword>
<evidence type="ECO:0000313" key="2">
    <source>
        <dbReference type="Proteomes" id="UP001497535"/>
    </source>
</evidence>
<proteinExistence type="predicted"/>
<dbReference type="EMBL" id="CAVMJV010000183">
    <property type="protein sequence ID" value="CAK5121621.1"/>
    <property type="molecule type" value="Genomic_DNA"/>
</dbReference>